<dbReference type="InterPro" id="IPR007354">
    <property type="entry name" value="CruF-like"/>
</dbReference>
<evidence type="ECO:0000313" key="3">
    <source>
        <dbReference type="Proteomes" id="UP000198571"/>
    </source>
</evidence>
<reference evidence="3" key="1">
    <citation type="submission" date="2016-10" db="EMBL/GenBank/DDBJ databases">
        <authorList>
            <person name="Varghese N."/>
            <person name="Submissions S."/>
        </authorList>
    </citation>
    <scope>NUCLEOTIDE SEQUENCE [LARGE SCALE GENOMIC DNA]</scope>
    <source>
        <strain evidence="3">S9</strain>
    </source>
</reference>
<gene>
    <name evidence="2" type="ORF">SAMN05518684_101297</name>
</gene>
<dbReference type="RefSeq" id="WP_093047222.1">
    <property type="nucleotide sequence ID" value="NZ_FOGT01000001.1"/>
</dbReference>
<feature type="transmembrane region" description="Helical" evidence="1">
    <location>
        <begin position="31"/>
        <end position="51"/>
    </location>
</feature>
<feature type="transmembrane region" description="Helical" evidence="1">
    <location>
        <begin position="215"/>
        <end position="230"/>
    </location>
</feature>
<keyword evidence="1" id="KW-0472">Membrane</keyword>
<dbReference type="PANTHER" id="PTHR39419:SF1">
    <property type="entry name" value="SLL0814 PROTEIN"/>
    <property type="match status" value="1"/>
</dbReference>
<sequence>MPKFDYYIFRFFVIWYIIGVFLLSFDLVPPWLEWANVVFLITSGFLAMIYFYRSGSKVYGLIAIAIVFFLSIAIESFGVHTGLFFGEYTYESDFGPKLIGVPVTIGFAWVMVIGTSHVLAAPLAKAVPRLKGLSYALYGALVATSLDLIIDPVAYDVKQYWVWDEGGLYYDIPFSNFYGWFILSFVLHLLIYGLYHRSDGWINRRSEYWSARMRLLYGMMALMFIIVALVNQLWLAPALSAATAMCYYFVYYILKKRTSAHDKS</sequence>
<dbReference type="PANTHER" id="PTHR39419">
    <property type="entry name" value="SLL0814 PROTEIN"/>
    <property type="match status" value="1"/>
</dbReference>
<feature type="transmembrane region" description="Helical" evidence="1">
    <location>
        <begin position="58"/>
        <end position="79"/>
    </location>
</feature>
<keyword evidence="3" id="KW-1185">Reference proteome</keyword>
<feature type="transmembrane region" description="Helical" evidence="1">
    <location>
        <begin position="177"/>
        <end position="195"/>
    </location>
</feature>
<dbReference type="Proteomes" id="UP000198571">
    <property type="component" value="Unassembled WGS sequence"/>
</dbReference>
<keyword evidence="1" id="KW-0812">Transmembrane</keyword>
<evidence type="ECO:0000256" key="1">
    <source>
        <dbReference type="SAM" id="Phobius"/>
    </source>
</evidence>
<proteinExistence type="predicted"/>
<feature type="transmembrane region" description="Helical" evidence="1">
    <location>
        <begin position="236"/>
        <end position="254"/>
    </location>
</feature>
<dbReference type="AlphaFoldDB" id="A0A1H9PFL4"/>
<feature type="transmembrane region" description="Helical" evidence="1">
    <location>
        <begin position="99"/>
        <end position="123"/>
    </location>
</feature>
<feature type="transmembrane region" description="Helical" evidence="1">
    <location>
        <begin position="135"/>
        <end position="157"/>
    </location>
</feature>
<name>A0A1H9PFL4_9BACI</name>
<dbReference type="OrthoDB" id="9811293at2"/>
<dbReference type="EMBL" id="FOGT01000001">
    <property type="protein sequence ID" value="SER47086.1"/>
    <property type="molecule type" value="Genomic_DNA"/>
</dbReference>
<protein>
    <submittedName>
        <fullName evidence="2">Putative membrane protein</fullName>
    </submittedName>
</protein>
<feature type="transmembrane region" description="Helical" evidence="1">
    <location>
        <begin position="7"/>
        <end position="25"/>
    </location>
</feature>
<evidence type="ECO:0000313" key="2">
    <source>
        <dbReference type="EMBL" id="SER47086.1"/>
    </source>
</evidence>
<organism evidence="2 3">
    <name type="scientific">Salipaludibacillus aurantiacus</name>
    <dbReference type="NCBI Taxonomy" id="1601833"/>
    <lineage>
        <taxon>Bacteria</taxon>
        <taxon>Bacillati</taxon>
        <taxon>Bacillota</taxon>
        <taxon>Bacilli</taxon>
        <taxon>Bacillales</taxon>
        <taxon>Bacillaceae</taxon>
    </lineage>
</organism>
<keyword evidence="1" id="KW-1133">Transmembrane helix</keyword>
<accession>A0A1H9PFL4</accession>
<dbReference type="Pfam" id="PF04240">
    <property type="entry name" value="Caroten_synth"/>
    <property type="match status" value="1"/>
</dbReference>
<dbReference type="STRING" id="1601833.SAMN05518684_101297"/>